<comment type="function">
    <text evidence="1">Required for O(2)-independent ubiquinone (coenzyme Q) biosynthesis. Together with UbiU, is essential for the C6-hydroxylation reaction in the oxygen-independent ubiquinone biosynthesis pathway.</text>
</comment>
<sequence>MQYSLGPILYFWPKAQVEQFYDKAAQSEAQIIYLGETVCSKRRQLKMVDYIAIAKALADKGKEVILSTMTLLEAPSELAQVRKYCENGEFLVEANDMAAVNYLRKLKVPFVAGPALNIYNHKTLDILLKQGMKRWCMPVELSKDKLSEILSKCDAIGIKDRFEVEVFSYGHLPLAYSARCFTARSENRAKDDCELCCLNYPRGRVASSQEGQTLFVLNGIQTMSGYRYNLINDLKTMEGLVDIVRISPEATSTFEVLTNFVHANSISLSADETNGYWHQIAGLTPLGANQTHSRVMS</sequence>
<comment type="pathway">
    <text evidence="1">Cofactor biosynthesis; ubiquinone biosynthesis.</text>
</comment>
<dbReference type="PANTHER" id="PTHR30217">
    <property type="entry name" value="PEPTIDASE U32 FAMILY"/>
    <property type="match status" value="1"/>
</dbReference>
<keyword evidence="1" id="KW-0411">Iron-sulfur</keyword>
<dbReference type="NCBIfam" id="NF011991">
    <property type="entry name" value="PRK15447.1"/>
    <property type="match status" value="1"/>
</dbReference>
<feature type="binding site" evidence="1">
    <location>
        <position position="180"/>
    </location>
    <ligand>
        <name>[4Fe-4S] cluster</name>
        <dbReference type="ChEBI" id="CHEBI:49883"/>
    </ligand>
</feature>
<comment type="similarity">
    <text evidence="1">Belongs to the peptidase U32 family. UbiV subfamily.</text>
</comment>
<dbReference type="AlphaFoldDB" id="A0A2S9V8R7"/>
<keyword evidence="1" id="KW-0831">Ubiquinone biosynthesis</keyword>
<organism evidence="2 3">
    <name type="scientific">Alteromonas alba</name>
    <dbReference type="NCBI Taxonomy" id="2079529"/>
    <lineage>
        <taxon>Bacteria</taxon>
        <taxon>Pseudomonadati</taxon>
        <taxon>Pseudomonadota</taxon>
        <taxon>Gammaproteobacteria</taxon>
        <taxon>Alteromonadales</taxon>
        <taxon>Alteromonadaceae</taxon>
        <taxon>Alteromonas/Salinimonas group</taxon>
        <taxon>Alteromonas</taxon>
    </lineage>
</organism>
<reference evidence="3" key="1">
    <citation type="journal article" date="2020" name="Int. J. Syst. Evol. Microbiol.">
        <title>Alteromonas alba sp. nov., a marine bacterium isolated from the seawater of the West Pacific Ocean.</title>
        <authorList>
            <person name="Sun C."/>
            <person name="Wu Y.-H."/>
            <person name="Xamxidin M."/>
            <person name="Cheng H."/>
            <person name="Xu X.-W."/>
        </authorList>
    </citation>
    <scope>NUCLEOTIDE SEQUENCE [LARGE SCALE GENOMIC DNA]</scope>
    <source>
        <strain evidence="3">190</strain>
    </source>
</reference>
<name>A0A2S9V8R7_9ALTE</name>
<keyword evidence="1" id="KW-0408">Iron</keyword>
<evidence type="ECO:0000256" key="1">
    <source>
        <dbReference type="HAMAP-Rule" id="MF_02233"/>
    </source>
</evidence>
<dbReference type="HAMAP" id="MF_02233">
    <property type="entry name" value="UbiV"/>
    <property type="match status" value="1"/>
</dbReference>
<dbReference type="OrthoDB" id="8523349at2"/>
<evidence type="ECO:0000313" key="2">
    <source>
        <dbReference type="EMBL" id="PRO72850.1"/>
    </source>
</evidence>
<dbReference type="Proteomes" id="UP000238949">
    <property type="component" value="Unassembled WGS sequence"/>
</dbReference>
<dbReference type="GO" id="GO:0006744">
    <property type="term" value="P:ubiquinone biosynthetic process"/>
    <property type="evidence" value="ECO:0007669"/>
    <property type="project" value="UniProtKB-UniRule"/>
</dbReference>
<keyword evidence="3" id="KW-1185">Reference proteome</keyword>
<dbReference type="InterPro" id="IPR043693">
    <property type="entry name" value="UbiV"/>
</dbReference>
<dbReference type="EMBL" id="PVNP01000159">
    <property type="protein sequence ID" value="PRO72850.1"/>
    <property type="molecule type" value="Genomic_DNA"/>
</dbReference>
<evidence type="ECO:0000313" key="3">
    <source>
        <dbReference type="Proteomes" id="UP000238949"/>
    </source>
</evidence>
<feature type="binding site" evidence="1">
    <location>
        <position position="193"/>
    </location>
    <ligand>
        <name>[4Fe-4S] cluster</name>
        <dbReference type="ChEBI" id="CHEBI:49883"/>
    </ligand>
</feature>
<dbReference type="UniPathway" id="UPA00232"/>
<protein>
    <recommendedName>
        <fullName evidence="1">Ubiquinone biosynthesis protein UbiV</fullName>
    </recommendedName>
</protein>
<accession>A0A2S9V8R7</accession>
<proteinExistence type="inferred from homology"/>
<dbReference type="InterPro" id="IPR001539">
    <property type="entry name" value="Peptidase_U32"/>
</dbReference>
<comment type="cofactor">
    <cofactor evidence="1">
        <name>[4Fe-4S] cluster</name>
        <dbReference type="ChEBI" id="CHEBI:49883"/>
    </cofactor>
</comment>
<comment type="subunit">
    <text evidence="1">Forms a heterodimer with UbiU.</text>
</comment>
<keyword evidence="1" id="KW-0004">4Fe-4S</keyword>
<dbReference type="InterPro" id="IPR051454">
    <property type="entry name" value="RNA/ubiquinone_mod_enzymes"/>
</dbReference>
<dbReference type="GO" id="GO:0046872">
    <property type="term" value="F:metal ion binding"/>
    <property type="evidence" value="ECO:0007669"/>
    <property type="project" value="UniProtKB-KW"/>
</dbReference>
<dbReference type="RefSeq" id="WP_012520038.1">
    <property type="nucleotide sequence ID" value="NZ_PVNP01000159.1"/>
</dbReference>
<feature type="binding site" evidence="1">
    <location>
        <position position="39"/>
    </location>
    <ligand>
        <name>[4Fe-4S] cluster</name>
        <dbReference type="ChEBI" id="CHEBI:49883"/>
    </ligand>
</feature>
<dbReference type="Pfam" id="PF01136">
    <property type="entry name" value="Peptidase_U32"/>
    <property type="match status" value="1"/>
</dbReference>
<keyword evidence="1" id="KW-0479">Metal-binding</keyword>
<gene>
    <name evidence="1" type="primary">ubiV</name>
    <name evidence="2" type="ORF">C6Y40_14625</name>
</gene>
<feature type="binding site" evidence="1">
    <location>
        <position position="197"/>
    </location>
    <ligand>
        <name>[4Fe-4S] cluster</name>
        <dbReference type="ChEBI" id="CHEBI:49883"/>
    </ligand>
</feature>
<dbReference type="GO" id="GO:0051539">
    <property type="term" value="F:4 iron, 4 sulfur cluster binding"/>
    <property type="evidence" value="ECO:0007669"/>
    <property type="project" value="UniProtKB-UniRule"/>
</dbReference>
<dbReference type="PANTHER" id="PTHR30217:SF11">
    <property type="entry name" value="UBIQUINONE BIOSYNTHESIS PROTEIN UBIV"/>
    <property type="match status" value="1"/>
</dbReference>
<comment type="caution">
    <text evidence="2">The sequence shown here is derived from an EMBL/GenBank/DDBJ whole genome shotgun (WGS) entry which is preliminary data.</text>
</comment>